<dbReference type="InterPro" id="IPR038559">
    <property type="entry name" value="XkdN-like_sf"/>
</dbReference>
<evidence type="ECO:0000313" key="2">
    <source>
        <dbReference type="Proteomes" id="UP000005561"/>
    </source>
</evidence>
<dbReference type="Pfam" id="PF08890">
    <property type="entry name" value="Phage_TAC_5"/>
    <property type="match status" value="1"/>
</dbReference>
<proteinExistence type="predicted"/>
<keyword evidence="2" id="KW-1185">Reference proteome</keyword>
<comment type="caution">
    <text evidence="1">The sequence shown here is derived from an EMBL/GenBank/DDBJ whole genome shotgun (WGS) entry which is preliminary data.</text>
</comment>
<dbReference type="Proteomes" id="UP000005561">
    <property type="component" value="Unassembled WGS sequence"/>
</dbReference>
<dbReference type="STRING" id="168384.SAMN05660368_03754"/>
<dbReference type="EMBL" id="ACCL02000011">
    <property type="protein sequence ID" value="EET60426.1"/>
    <property type="molecule type" value="Genomic_DNA"/>
</dbReference>
<organism evidence="1 2">
    <name type="scientific">Marvinbryantia formatexigens DSM 14469</name>
    <dbReference type="NCBI Taxonomy" id="478749"/>
    <lineage>
        <taxon>Bacteria</taxon>
        <taxon>Bacillati</taxon>
        <taxon>Bacillota</taxon>
        <taxon>Clostridia</taxon>
        <taxon>Lachnospirales</taxon>
        <taxon>Lachnospiraceae</taxon>
        <taxon>Marvinbryantia</taxon>
    </lineage>
</organism>
<protein>
    <submittedName>
        <fullName evidence="1">Phage XkdN-like protein</fullName>
    </submittedName>
</protein>
<evidence type="ECO:0000313" key="1">
    <source>
        <dbReference type="EMBL" id="EET60426.1"/>
    </source>
</evidence>
<dbReference type="AlphaFoldDB" id="C6LG62"/>
<dbReference type="InterPro" id="IPR014986">
    <property type="entry name" value="XkdN-like"/>
</dbReference>
<sequence length="189" mass="21387">MRAGNRSLLLRKKARKGAEMAEIKAIETDMTEKEENIYQENEGDLLEGLLAAADSAANETVKIDIVRNGRHYFSFSIHPLSEEDAFAIRKKYTKYEKNRRAGVKVASEVDTAKYRSSMIYNSTTQEDQEKIWNNKKLWEGLRKQGKVIVNALDVVEALLKPGEKDKIMEAIDDIGGYGSEDLQVETAKN</sequence>
<dbReference type="eggNOG" id="ENOG5032S2V">
    <property type="taxonomic scope" value="Bacteria"/>
</dbReference>
<reference evidence="1" key="1">
    <citation type="submission" date="2009-07" db="EMBL/GenBank/DDBJ databases">
        <authorList>
            <person name="Weinstock G."/>
            <person name="Sodergren E."/>
            <person name="Clifton S."/>
            <person name="Fulton L."/>
            <person name="Fulton B."/>
            <person name="Courtney L."/>
            <person name="Fronick C."/>
            <person name="Harrison M."/>
            <person name="Strong C."/>
            <person name="Farmer C."/>
            <person name="Delahaunty K."/>
            <person name="Markovic C."/>
            <person name="Hall O."/>
            <person name="Minx P."/>
            <person name="Tomlinson C."/>
            <person name="Mitreva M."/>
            <person name="Nelson J."/>
            <person name="Hou S."/>
            <person name="Wollam A."/>
            <person name="Pepin K.H."/>
            <person name="Johnson M."/>
            <person name="Bhonagiri V."/>
            <person name="Nash W.E."/>
            <person name="Warren W."/>
            <person name="Chinwalla A."/>
            <person name="Mardis E.R."/>
            <person name="Wilson R.K."/>
        </authorList>
    </citation>
    <scope>NUCLEOTIDE SEQUENCE [LARGE SCALE GENOMIC DNA]</scope>
    <source>
        <strain evidence="1">DSM 14469</strain>
    </source>
</reference>
<gene>
    <name evidence="1" type="ORF">BRYFOR_07622</name>
</gene>
<accession>C6LG62</accession>
<dbReference type="Gene3D" id="3.30.2220.30">
    <property type="match status" value="1"/>
</dbReference>
<name>C6LG62_9FIRM</name>